<name>A0A0E9PB25_ANGAN</name>
<accession>A0A0E9PB25</accession>
<proteinExistence type="predicted"/>
<feature type="region of interest" description="Disordered" evidence="1">
    <location>
        <begin position="1"/>
        <end position="37"/>
    </location>
</feature>
<reference evidence="2" key="2">
    <citation type="journal article" date="2015" name="Fish Shellfish Immunol.">
        <title>Early steps in the European eel (Anguilla anguilla)-Vibrio vulnificus interaction in the gills: Role of the RtxA13 toxin.</title>
        <authorList>
            <person name="Callol A."/>
            <person name="Pajuelo D."/>
            <person name="Ebbesson L."/>
            <person name="Teles M."/>
            <person name="MacKenzie S."/>
            <person name="Amaro C."/>
        </authorList>
    </citation>
    <scope>NUCLEOTIDE SEQUENCE</scope>
</reference>
<reference evidence="2" key="1">
    <citation type="submission" date="2014-11" db="EMBL/GenBank/DDBJ databases">
        <authorList>
            <person name="Amaro Gonzalez C."/>
        </authorList>
    </citation>
    <scope>NUCLEOTIDE SEQUENCE</scope>
</reference>
<evidence type="ECO:0000256" key="1">
    <source>
        <dbReference type="SAM" id="MobiDB-lite"/>
    </source>
</evidence>
<organism evidence="2">
    <name type="scientific">Anguilla anguilla</name>
    <name type="common">European freshwater eel</name>
    <name type="synonym">Muraena anguilla</name>
    <dbReference type="NCBI Taxonomy" id="7936"/>
    <lineage>
        <taxon>Eukaryota</taxon>
        <taxon>Metazoa</taxon>
        <taxon>Chordata</taxon>
        <taxon>Craniata</taxon>
        <taxon>Vertebrata</taxon>
        <taxon>Euteleostomi</taxon>
        <taxon>Actinopterygii</taxon>
        <taxon>Neopterygii</taxon>
        <taxon>Teleostei</taxon>
        <taxon>Anguilliformes</taxon>
        <taxon>Anguillidae</taxon>
        <taxon>Anguilla</taxon>
    </lineage>
</organism>
<dbReference type="EMBL" id="GBXM01107519">
    <property type="protein sequence ID" value="JAH01058.1"/>
    <property type="molecule type" value="Transcribed_RNA"/>
</dbReference>
<protein>
    <submittedName>
        <fullName evidence="2">Uncharacterized protein</fullName>
    </submittedName>
</protein>
<sequence length="97" mass="11120">MSATKDNRQSQPFKRRMDHKEQHTDSTARQSHSTSHTISLITQKHMRGDIVTLPSDFYDILLSPRWVKAASKSTVKISFMPIAGRITRNKQTLPKLT</sequence>
<dbReference type="AlphaFoldDB" id="A0A0E9PB25"/>
<evidence type="ECO:0000313" key="2">
    <source>
        <dbReference type="EMBL" id="JAH01058.1"/>
    </source>
</evidence>